<feature type="binding site" evidence="11">
    <location>
        <begin position="73"/>
        <end position="74"/>
    </location>
    <ligand>
        <name>FAD</name>
        <dbReference type="ChEBI" id="CHEBI:57692"/>
    </ligand>
</feature>
<protein>
    <submittedName>
        <fullName evidence="14">Dihydroorotate dehydrogenase, electron transfer subunit, iron-sulfur cluster binding domain protein</fullName>
    </submittedName>
</protein>
<dbReference type="Gene3D" id="2.40.30.10">
    <property type="entry name" value="Translation factors"/>
    <property type="match status" value="1"/>
</dbReference>
<evidence type="ECO:0000313" key="15">
    <source>
        <dbReference type="Proteomes" id="UP000009047"/>
    </source>
</evidence>
<feature type="binding site" evidence="11">
    <location>
        <begin position="66"/>
        <end position="68"/>
    </location>
    <ligand>
        <name>FAD</name>
        <dbReference type="ChEBI" id="CHEBI:57692"/>
    </ligand>
</feature>
<dbReference type="InterPro" id="IPR017938">
    <property type="entry name" value="Riboflavin_synthase-like_b-brl"/>
</dbReference>
<organism evidence="14 15">
    <name type="scientific">Desulfarculus baarsii (strain ATCC 33931 / DSM 2075 / LMG 7858 / VKM B-1802 / 2st14)</name>
    <dbReference type="NCBI Taxonomy" id="644282"/>
    <lineage>
        <taxon>Bacteria</taxon>
        <taxon>Pseudomonadati</taxon>
        <taxon>Thermodesulfobacteriota</taxon>
        <taxon>Desulfarculia</taxon>
        <taxon>Desulfarculales</taxon>
        <taxon>Desulfarculaceae</taxon>
        <taxon>Desulfarculus</taxon>
    </lineage>
</organism>
<dbReference type="GO" id="GO:0051537">
    <property type="term" value="F:2 iron, 2 sulfur cluster binding"/>
    <property type="evidence" value="ECO:0007669"/>
    <property type="project" value="UniProtKB-KW"/>
</dbReference>
<keyword evidence="8 12" id="KW-0408">Iron</keyword>
<accession>E1QMI6</accession>
<dbReference type="EMBL" id="CP002085">
    <property type="protein sequence ID" value="ADK86229.1"/>
    <property type="molecule type" value="Genomic_DNA"/>
</dbReference>
<keyword evidence="15" id="KW-1185">Reference proteome</keyword>
<evidence type="ECO:0000256" key="3">
    <source>
        <dbReference type="ARBA" id="ARBA00022630"/>
    </source>
</evidence>
<keyword evidence="4 12" id="KW-0001">2Fe-2S</keyword>
<dbReference type="SUPFAM" id="SSF52343">
    <property type="entry name" value="Ferredoxin reductase-like, C-terminal NADP-linked domain"/>
    <property type="match status" value="1"/>
</dbReference>
<evidence type="ECO:0000256" key="8">
    <source>
        <dbReference type="ARBA" id="ARBA00023004"/>
    </source>
</evidence>
<keyword evidence="2" id="KW-0813">Transport</keyword>
<dbReference type="Gene3D" id="2.10.240.10">
    <property type="entry name" value="Dihydroorotate dehydrogenase, electron transfer subunit"/>
    <property type="match status" value="1"/>
</dbReference>
<dbReference type="HOGENOM" id="CLU_003827_1_2_7"/>
<feature type="binding site" evidence="12">
    <location>
        <position position="221"/>
    </location>
    <ligand>
        <name>[2Fe-2S] cluster</name>
        <dbReference type="ChEBI" id="CHEBI:190135"/>
    </ligand>
</feature>
<dbReference type="InterPro" id="IPR050353">
    <property type="entry name" value="PyrK_electron_transfer"/>
</dbReference>
<dbReference type="InterPro" id="IPR019480">
    <property type="entry name" value="Dihydroorotate_DH_Fe-S-bd"/>
</dbReference>
<dbReference type="InterPro" id="IPR017927">
    <property type="entry name" value="FAD-bd_FR_type"/>
</dbReference>
<feature type="domain" description="FAD-binding FR-type" evidence="13">
    <location>
        <begin position="1"/>
        <end position="98"/>
    </location>
</feature>
<evidence type="ECO:0000313" key="14">
    <source>
        <dbReference type="EMBL" id="ADK86229.1"/>
    </source>
</evidence>
<evidence type="ECO:0000259" key="13">
    <source>
        <dbReference type="PROSITE" id="PS51384"/>
    </source>
</evidence>
<keyword evidence="5 12" id="KW-0479">Metal-binding</keyword>
<evidence type="ECO:0000256" key="12">
    <source>
        <dbReference type="PIRSR" id="PIRSR006816-2"/>
    </source>
</evidence>
<gene>
    <name evidence="14" type="ordered locus">Deba_2876</name>
</gene>
<dbReference type="InterPro" id="IPR037117">
    <property type="entry name" value="Dihydroorotate_DH_ele_sf"/>
</dbReference>
<feature type="binding site" evidence="12">
    <location>
        <position position="229"/>
    </location>
    <ligand>
        <name>[2Fe-2S] cluster</name>
        <dbReference type="ChEBI" id="CHEBI:190135"/>
    </ligand>
</feature>
<comment type="cofactor">
    <cofactor evidence="10">
        <name>[2Fe-2S] cluster</name>
        <dbReference type="ChEBI" id="CHEBI:190135"/>
    </cofactor>
</comment>
<dbReference type="GO" id="GO:0006221">
    <property type="term" value="P:pyrimidine nucleotide biosynthetic process"/>
    <property type="evidence" value="ECO:0007669"/>
    <property type="project" value="InterPro"/>
</dbReference>
<evidence type="ECO:0000256" key="5">
    <source>
        <dbReference type="ARBA" id="ARBA00022723"/>
    </source>
</evidence>
<keyword evidence="7" id="KW-0249">Electron transport</keyword>
<dbReference type="Gene3D" id="3.40.50.80">
    <property type="entry name" value="Nucleotide-binding domain of ferredoxin-NADP reductase (FNR) module"/>
    <property type="match status" value="1"/>
</dbReference>
<dbReference type="Proteomes" id="UP000009047">
    <property type="component" value="Chromosome"/>
</dbReference>
<evidence type="ECO:0000256" key="1">
    <source>
        <dbReference type="ARBA" id="ARBA00006422"/>
    </source>
</evidence>
<dbReference type="PANTHER" id="PTHR43513">
    <property type="entry name" value="DIHYDROOROTATE DEHYDROGENASE B (NAD(+)), ELECTRON TRANSFER SUBUNIT"/>
    <property type="match status" value="1"/>
</dbReference>
<dbReference type="SUPFAM" id="SSF63380">
    <property type="entry name" value="Riboflavin synthase domain-like"/>
    <property type="match status" value="1"/>
</dbReference>
<dbReference type="Pfam" id="PF10418">
    <property type="entry name" value="DHODB_Fe-S_bind"/>
    <property type="match status" value="1"/>
</dbReference>
<dbReference type="InterPro" id="IPR012165">
    <property type="entry name" value="Cyt_c3_hydrogenase_gsu"/>
</dbReference>
<evidence type="ECO:0000256" key="11">
    <source>
        <dbReference type="PIRSR" id="PIRSR006816-1"/>
    </source>
</evidence>
<evidence type="ECO:0000256" key="2">
    <source>
        <dbReference type="ARBA" id="ARBA00022448"/>
    </source>
</evidence>
<sequence>MHGAAIVGQNRQLARDVFLLSLQAPELARAAAPGQFLMLRVTSGPEPLLARPFSIHAVEGDDVGVLYRVVGRGTRLLAQATAGQRLELWGPLGRGFDLALERPLLVAGGMGIAPLRFAAQRLTARGARPRLLCGLASATGLGGLVEAVDECLTAQSCAVSWVTEDGSLGERGLVTALLDRALEGVDGVLCCGPMAMLRAVAEACGRQGVACQVSLEAPMACGVGACLGCVIPAADGGYLRACQEGPVLPAAAVDWPRLA</sequence>
<keyword evidence="9 12" id="KW-0411">Iron-sulfur</keyword>
<comment type="cofactor">
    <cofactor evidence="11">
        <name>FAD</name>
        <dbReference type="ChEBI" id="CHEBI:57692"/>
    </cofactor>
    <text evidence="11">Binds 1 FAD per subunit.</text>
</comment>
<evidence type="ECO:0000256" key="7">
    <source>
        <dbReference type="ARBA" id="ARBA00022982"/>
    </source>
</evidence>
<dbReference type="PANTHER" id="PTHR43513:SF3">
    <property type="entry name" value="DIHYDROOROTATE DEHYDROGENASE B (NAD(+)), ELECTRON TRANSFER SUBUNIT-RELATED"/>
    <property type="match status" value="1"/>
</dbReference>
<dbReference type="eggNOG" id="COG0543">
    <property type="taxonomic scope" value="Bacteria"/>
</dbReference>
<feature type="binding site" evidence="11">
    <location>
        <begin position="51"/>
        <end position="54"/>
    </location>
    <ligand>
        <name>FAD</name>
        <dbReference type="ChEBI" id="CHEBI:57692"/>
    </ligand>
</feature>
<comment type="similarity">
    <text evidence="1">Belongs to the PyrK family.</text>
</comment>
<evidence type="ECO:0000256" key="6">
    <source>
        <dbReference type="ARBA" id="ARBA00022827"/>
    </source>
</evidence>
<evidence type="ECO:0000256" key="10">
    <source>
        <dbReference type="ARBA" id="ARBA00034078"/>
    </source>
</evidence>
<dbReference type="GO" id="GO:0016491">
    <property type="term" value="F:oxidoreductase activity"/>
    <property type="evidence" value="ECO:0007669"/>
    <property type="project" value="InterPro"/>
</dbReference>
<feature type="binding site" evidence="12">
    <location>
        <position position="242"/>
    </location>
    <ligand>
        <name>[2Fe-2S] cluster</name>
        <dbReference type="ChEBI" id="CHEBI:190135"/>
    </ligand>
</feature>
<dbReference type="AlphaFoldDB" id="E1QMI6"/>
<dbReference type="PROSITE" id="PS51384">
    <property type="entry name" value="FAD_FR"/>
    <property type="match status" value="1"/>
</dbReference>
<feature type="binding site" evidence="12">
    <location>
        <position position="226"/>
    </location>
    <ligand>
        <name>[2Fe-2S] cluster</name>
        <dbReference type="ChEBI" id="CHEBI:190135"/>
    </ligand>
</feature>
<dbReference type="InterPro" id="IPR039261">
    <property type="entry name" value="FNR_nucleotide-bd"/>
</dbReference>
<dbReference type="KEGG" id="dbr:Deba_2876"/>
<keyword evidence="6 11" id="KW-0274">FAD</keyword>
<dbReference type="GO" id="GO:0046872">
    <property type="term" value="F:metal ion binding"/>
    <property type="evidence" value="ECO:0007669"/>
    <property type="project" value="UniProtKB-KW"/>
</dbReference>
<dbReference type="PIRSF" id="PIRSF006816">
    <property type="entry name" value="Cyc3_hyd_g"/>
    <property type="match status" value="1"/>
</dbReference>
<dbReference type="GO" id="GO:0050660">
    <property type="term" value="F:flavin adenine dinucleotide binding"/>
    <property type="evidence" value="ECO:0007669"/>
    <property type="project" value="InterPro"/>
</dbReference>
<comment type="cofactor">
    <cofactor evidence="12">
        <name>[2Fe-2S] cluster</name>
        <dbReference type="ChEBI" id="CHEBI:190135"/>
    </cofactor>
    <text evidence="12">Binds 1 [2Fe-2S] cluster per subunit.</text>
</comment>
<dbReference type="CDD" id="cd06218">
    <property type="entry name" value="DHOD_e_trans"/>
    <property type="match status" value="1"/>
</dbReference>
<dbReference type="STRING" id="644282.Deba_2876"/>
<proteinExistence type="inferred from homology"/>
<keyword evidence="3 11" id="KW-0285">Flavoprotein</keyword>
<evidence type="ECO:0000256" key="9">
    <source>
        <dbReference type="ARBA" id="ARBA00023014"/>
    </source>
</evidence>
<reference evidence="14 15" key="1">
    <citation type="journal article" date="2010" name="Stand. Genomic Sci.">
        <title>Complete genome sequence of Desulfarculus baarsii type strain (2st14).</title>
        <authorList>
            <person name="Sun H."/>
            <person name="Spring S."/>
            <person name="Lapidus A."/>
            <person name="Davenport K."/>
            <person name="Del Rio T.G."/>
            <person name="Tice H."/>
            <person name="Nolan M."/>
            <person name="Copeland A."/>
            <person name="Cheng J.F."/>
            <person name="Lucas S."/>
            <person name="Tapia R."/>
            <person name="Goodwin L."/>
            <person name="Pitluck S."/>
            <person name="Ivanova N."/>
            <person name="Pagani I."/>
            <person name="Mavromatis K."/>
            <person name="Ovchinnikova G."/>
            <person name="Pati A."/>
            <person name="Chen A."/>
            <person name="Palaniappan K."/>
            <person name="Hauser L."/>
            <person name="Chang Y.J."/>
            <person name="Jeffries C.D."/>
            <person name="Detter J.C."/>
            <person name="Han C."/>
            <person name="Rohde M."/>
            <person name="Brambilla E."/>
            <person name="Goker M."/>
            <person name="Woyke T."/>
            <person name="Bristow J."/>
            <person name="Eisen J.A."/>
            <person name="Markowitz V."/>
            <person name="Hugenholtz P."/>
            <person name="Kyrpides N.C."/>
            <person name="Klenk H.P."/>
            <person name="Land M."/>
        </authorList>
    </citation>
    <scope>NUCLEOTIDE SEQUENCE [LARGE SCALE GENOMIC DNA]</scope>
    <source>
        <strain evidence="15">ATCC 33931 / DSM 2075 / LMG 7858 / VKM B-1802 / 2st14</strain>
    </source>
</reference>
<name>E1QMI6_DESB2</name>
<evidence type="ECO:0000256" key="4">
    <source>
        <dbReference type="ARBA" id="ARBA00022714"/>
    </source>
</evidence>